<dbReference type="Gene3D" id="3.40.50.880">
    <property type="match status" value="1"/>
</dbReference>
<dbReference type="RefSeq" id="WP_083052042.1">
    <property type="nucleotide sequence ID" value="NZ_MWQY01000018.1"/>
</dbReference>
<evidence type="ECO:0000259" key="8">
    <source>
        <dbReference type="Pfam" id="PF18072"/>
    </source>
</evidence>
<dbReference type="STRING" id="1963862.B4O97_14985"/>
<dbReference type="EMBL" id="MWQY01000018">
    <property type="protein sequence ID" value="ORC32955.1"/>
    <property type="molecule type" value="Genomic_DNA"/>
</dbReference>
<evidence type="ECO:0000256" key="5">
    <source>
        <dbReference type="ARBA" id="ARBA00022840"/>
    </source>
</evidence>
<dbReference type="InterPro" id="IPR029062">
    <property type="entry name" value="Class_I_gatase-like"/>
</dbReference>
<dbReference type="GO" id="GO:0006164">
    <property type="term" value="P:purine nucleotide biosynthetic process"/>
    <property type="evidence" value="ECO:0007669"/>
    <property type="project" value="UniProtKB-KW"/>
</dbReference>
<dbReference type="InterPro" id="IPR010918">
    <property type="entry name" value="PurM-like_C_dom"/>
</dbReference>
<dbReference type="OrthoDB" id="9804441at2"/>
<evidence type="ECO:0000259" key="7">
    <source>
        <dbReference type="Pfam" id="PF02769"/>
    </source>
</evidence>
<organism evidence="9 10">
    <name type="scientific">Marispirochaeta aestuarii</name>
    <dbReference type="NCBI Taxonomy" id="1963862"/>
    <lineage>
        <taxon>Bacteria</taxon>
        <taxon>Pseudomonadati</taxon>
        <taxon>Spirochaetota</taxon>
        <taxon>Spirochaetia</taxon>
        <taxon>Spirochaetales</taxon>
        <taxon>Spirochaetaceae</taxon>
        <taxon>Marispirochaeta</taxon>
    </lineage>
</organism>
<evidence type="ECO:0000313" key="9">
    <source>
        <dbReference type="EMBL" id="ORC32955.1"/>
    </source>
</evidence>
<keyword evidence="5" id="KW-0067">ATP-binding</keyword>
<keyword evidence="10" id="KW-1185">Reference proteome</keyword>
<sequence length="1252" mass="135807">MVRRVYVEKLSPFAHEAQHTLKEISGSLGIRGIHAARLLHRYDIDGLSEPEFRSAAETILAEAPVDRVHYELPVLSPKDHVLAIEALPGQYDQRADSATQAIQLMTHAAPPAVSAAGVWIFTGDISPENMTAIREYLINPVESREASLDLPESLELKAPEPAQIPLVDGLMDADGETLRNIMNRYGLAMSEADLALCRDYFRNTEKRNPTETELKVLDTYWSDHCRHTTFLTSLEEISFEDNPISRRIEATYREYLELKKLCSPKKPVSLMDLAVIVMKEFRGDGRLEDLEVSEEINACSIRVEARVNGKPEPWLVMFKNETHNHPTEIEPFGGAATCLGGAIRDPLSGRSYVYQAMRVSGAGDPGTALADTLPGKLPQRSICTTAARGYSSYGNQIGIATGKVHEFYHPGYIAKRMEIGAVIGAAPERNVSRLEPAPGDLILLVGGRTGRDGIGGATGSSREHSQDSLASCGAEVQKGNPPTERKLQRLFRDQEFSRRIKRCNDFGAGGVAVAVGELAPGLEINLDAVPKKYAGLDGTELAISESQERMALVIEAGDLDYFIRRAAEENLEATRIAEVTDSGRLVMRWNGSTVVDLSRDFLDTNGAEQQSSACIEGPLTEEPPFDLDKRSRSFSEQLLSVLSGLDSAGQEGLGQLFDSTIGAGSLLMPFGGRTQTSPSDGMAALLPLEEGETDTATLMSFGFDPRISSWSPYHGAVYAVLQSVARITAMGGDYRRTRLTLQEYFERLGKDPKRWGKPLAALLGAFHAQRALGTPAIGGKDSMSGSFEELDVPPTLVSFAVAPVTAERVISQELKVAGSTLLLLSIPRDDDYLPDLKIAAETYGRIHAAEPGIIRSARSIGAGGIAAALAEMAFGNELGVEIDGSVAREDLFRLEYGSIILEVSTDSPWRELFQGLPCREIGRVIAGGELRFGTEVLPLDTALEAWRNPLLKVFPIAPSPAEASGKVEVRGEKKSAVTAARSYTGPKVSPRVLIPVFPGTNCEYDSAAAFRREGALPEFAVVRNLNPRMVDESIARMAAGLKKAQILMIPGGFSAGDEPEGSGKFIAAFFRNPELTDAIHEFLDRDGLVLGICNGFQALIKLGLLPWGRITPLKADSPTLTFNTIDSHVSRFVVTRIDSASSPWLTHTKPGELHWIPVSHGEGRFVAAPEVLKKLEDSGQIAARYADQSGRPTMEGPANPNGSMGAVEALVSPDGRILGKMGHSERWRPGLYRNIPGNKDQGLFKAGVEYFG</sequence>
<keyword evidence="1" id="KW-0436">Ligase</keyword>
<evidence type="ECO:0000256" key="6">
    <source>
        <dbReference type="ARBA" id="ARBA00022842"/>
    </source>
</evidence>
<dbReference type="CDD" id="cd02204">
    <property type="entry name" value="PurL_repeat2"/>
    <property type="match status" value="1"/>
</dbReference>
<comment type="caution">
    <text evidence="9">The sequence shown here is derived from an EMBL/GenBank/DDBJ whole genome shotgun (WGS) entry which is preliminary data.</text>
</comment>
<feature type="domain" description="PurM-like C-terminal" evidence="7">
    <location>
        <begin position="847"/>
        <end position="931"/>
    </location>
</feature>
<dbReference type="InterPro" id="IPR010141">
    <property type="entry name" value="FGAM_synthase"/>
</dbReference>
<dbReference type="FunFam" id="3.30.1330.10:FF:000013">
    <property type="entry name" value="Phosphoribosylformylglycinamidine synthase"/>
    <property type="match status" value="1"/>
</dbReference>
<feature type="domain" description="Phosphoribosylformylglycinamidine synthase linker" evidence="8">
    <location>
        <begin position="180"/>
        <end position="227"/>
    </location>
</feature>
<dbReference type="Gene3D" id="3.90.650.10">
    <property type="entry name" value="PurM-like C-terminal domain"/>
    <property type="match status" value="2"/>
</dbReference>
<dbReference type="GO" id="GO:0005737">
    <property type="term" value="C:cytoplasm"/>
    <property type="evidence" value="ECO:0007669"/>
    <property type="project" value="TreeGrafter"/>
</dbReference>
<protein>
    <submittedName>
        <fullName evidence="9">Phosphoribosylformylglycinamidine synthase</fullName>
    </submittedName>
</protein>
<keyword evidence="3" id="KW-0547">Nucleotide-binding</keyword>
<gene>
    <name evidence="9" type="ORF">B4O97_14985</name>
</gene>
<evidence type="ECO:0000256" key="2">
    <source>
        <dbReference type="ARBA" id="ARBA00022723"/>
    </source>
</evidence>
<name>A0A1Y1RWB9_9SPIO</name>
<dbReference type="Proteomes" id="UP000192343">
    <property type="component" value="Unassembled WGS sequence"/>
</dbReference>
<evidence type="ECO:0000313" key="10">
    <source>
        <dbReference type="Proteomes" id="UP000192343"/>
    </source>
</evidence>
<dbReference type="Pfam" id="PF13507">
    <property type="entry name" value="GATase_5"/>
    <property type="match status" value="1"/>
</dbReference>
<dbReference type="GO" id="GO:0004642">
    <property type="term" value="F:phosphoribosylformylglycinamidine synthase activity"/>
    <property type="evidence" value="ECO:0007669"/>
    <property type="project" value="TreeGrafter"/>
</dbReference>
<evidence type="ECO:0000256" key="4">
    <source>
        <dbReference type="ARBA" id="ARBA00022755"/>
    </source>
</evidence>
<dbReference type="CDD" id="cd02203">
    <property type="entry name" value="PurL_repeat1"/>
    <property type="match status" value="1"/>
</dbReference>
<dbReference type="NCBIfam" id="TIGR01857">
    <property type="entry name" value="FGAM-synthase"/>
    <property type="match status" value="1"/>
</dbReference>
<dbReference type="InterPro" id="IPR041609">
    <property type="entry name" value="PurL_linker"/>
</dbReference>
<accession>A0A1Y1RWB9</accession>
<dbReference type="SUPFAM" id="SSF52317">
    <property type="entry name" value="Class I glutamine amidotransferase-like"/>
    <property type="match status" value="1"/>
</dbReference>
<dbReference type="PANTHER" id="PTHR10099:SF1">
    <property type="entry name" value="PHOSPHORIBOSYLFORMYLGLYCINAMIDINE SYNTHASE"/>
    <property type="match status" value="1"/>
</dbReference>
<dbReference type="Pfam" id="PF02769">
    <property type="entry name" value="AIRS_C"/>
    <property type="match status" value="2"/>
</dbReference>
<proteinExistence type="predicted"/>
<dbReference type="Pfam" id="PF18072">
    <property type="entry name" value="FGAR-AT_linker"/>
    <property type="match status" value="1"/>
</dbReference>
<keyword evidence="6" id="KW-0460">Magnesium</keyword>
<dbReference type="InterPro" id="IPR036676">
    <property type="entry name" value="PurM-like_C_sf"/>
</dbReference>
<dbReference type="AlphaFoldDB" id="A0A1Y1RWB9"/>
<dbReference type="SMART" id="SM01211">
    <property type="entry name" value="GATase_5"/>
    <property type="match status" value="1"/>
</dbReference>
<dbReference type="CDD" id="cd01740">
    <property type="entry name" value="GATase1_FGAR_AT"/>
    <property type="match status" value="1"/>
</dbReference>
<keyword evidence="4" id="KW-0658">Purine biosynthesis</keyword>
<dbReference type="Gene3D" id="3.30.1330.10">
    <property type="entry name" value="PurM-like, N-terminal domain"/>
    <property type="match status" value="2"/>
</dbReference>
<dbReference type="SUPFAM" id="SSF56042">
    <property type="entry name" value="PurM C-terminal domain-like"/>
    <property type="match status" value="2"/>
</dbReference>
<evidence type="ECO:0000256" key="1">
    <source>
        <dbReference type="ARBA" id="ARBA00022598"/>
    </source>
</evidence>
<feature type="domain" description="PurM-like C-terminal" evidence="7">
    <location>
        <begin position="438"/>
        <end position="589"/>
    </location>
</feature>
<dbReference type="SUPFAM" id="SSF55326">
    <property type="entry name" value="PurM N-terminal domain-like"/>
    <property type="match status" value="2"/>
</dbReference>
<dbReference type="InterPro" id="IPR036921">
    <property type="entry name" value="PurM-like_N_sf"/>
</dbReference>
<reference evidence="9 10" key="1">
    <citation type="submission" date="2017-03" db="EMBL/GenBank/DDBJ databases">
        <title>Draft Genome sequence of Marispirochaeta sp. strain JC444.</title>
        <authorList>
            <person name="Shivani Y."/>
            <person name="Subhash Y."/>
            <person name="Sasikala C."/>
            <person name="Ramana C."/>
        </authorList>
    </citation>
    <scope>NUCLEOTIDE SEQUENCE [LARGE SCALE GENOMIC DNA]</scope>
    <source>
        <strain evidence="9 10">JC444</strain>
    </source>
</reference>
<keyword evidence="2" id="KW-0479">Metal-binding</keyword>
<dbReference type="GO" id="GO:0046872">
    <property type="term" value="F:metal ion binding"/>
    <property type="evidence" value="ECO:0007669"/>
    <property type="project" value="UniProtKB-KW"/>
</dbReference>
<dbReference type="GO" id="GO:0005524">
    <property type="term" value="F:ATP binding"/>
    <property type="evidence" value="ECO:0007669"/>
    <property type="project" value="UniProtKB-KW"/>
</dbReference>
<evidence type="ECO:0000256" key="3">
    <source>
        <dbReference type="ARBA" id="ARBA00022741"/>
    </source>
</evidence>
<dbReference type="PANTHER" id="PTHR10099">
    <property type="entry name" value="PHOSPHORIBOSYLFORMYLGLYCINAMIDINE SYNTHASE"/>
    <property type="match status" value="1"/>
</dbReference>